<feature type="transmembrane region" description="Helical" evidence="4">
    <location>
        <begin position="309"/>
        <end position="328"/>
    </location>
</feature>
<comment type="similarity">
    <text evidence="2">Belongs to the major facilitator superfamily. Monocarboxylate porter (TC 2.A.1.13) family.</text>
</comment>
<feature type="transmembrane region" description="Helical" evidence="4">
    <location>
        <begin position="375"/>
        <end position="406"/>
    </location>
</feature>
<feature type="compositionally biased region" description="Basic and acidic residues" evidence="3">
    <location>
        <begin position="19"/>
        <end position="31"/>
    </location>
</feature>
<gene>
    <name evidence="6" type="ORF">B0T18DRAFT_426257</name>
</gene>
<feature type="transmembrane region" description="Helical" evidence="4">
    <location>
        <begin position="335"/>
        <end position="355"/>
    </location>
</feature>
<feature type="transmembrane region" description="Helical" evidence="4">
    <location>
        <begin position="162"/>
        <end position="185"/>
    </location>
</feature>
<feature type="region of interest" description="Disordered" evidence="3">
    <location>
        <begin position="1"/>
        <end position="31"/>
    </location>
</feature>
<evidence type="ECO:0000313" key="7">
    <source>
        <dbReference type="Proteomes" id="UP001172155"/>
    </source>
</evidence>
<accession>A0AA40F5J2</accession>
<feature type="transmembrane region" description="Helical" evidence="4">
    <location>
        <begin position="197"/>
        <end position="217"/>
    </location>
</feature>
<comment type="subcellular location">
    <subcellularLocation>
        <location evidence="1">Membrane</location>
        <topology evidence="1">Multi-pass membrane protein</topology>
    </subcellularLocation>
</comment>
<feature type="transmembrane region" description="Helical" evidence="4">
    <location>
        <begin position="140"/>
        <end position="156"/>
    </location>
</feature>
<feature type="domain" description="Major facilitator superfamily (MFS) profile" evidence="5">
    <location>
        <begin position="273"/>
        <end position="481"/>
    </location>
</feature>
<dbReference type="SUPFAM" id="SSF103473">
    <property type="entry name" value="MFS general substrate transporter"/>
    <property type="match status" value="1"/>
</dbReference>
<proteinExistence type="inferred from homology"/>
<keyword evidence="7" id="KW-1185">Reference proteome</keyword>
<dbReference type="Pfam" id="PF07690">
    <property type="entry name" value="MFS_1"/>
    <property type="match status" value="1"/>
</dbReference>
<feature type="transmembrane region" description="Helical" evidence="4">
    <location>
        <begin position="70"/>
        <end position="91"/>
    </location>
</feature>
<keyword evidence="4" id="KW-0812">Transmembrane</keyword>
<dbReference type="EMBL" id="JAUKUD010000002">
    <property type="protein sequence ID" value="KAK0751647.1"/>
    <property type="molecule type" value="Genomic_DNA"/>
</dbReference>
<dbReference type="PANTHER" id="PTHR11360:SF234">
    <property type="entry name" value="MFS-TYPE TRANSPORTER DBAD-RELATED"/>
    <property type="match status" value="1"/>
</dbReference>
<dbReference type="Gene3D" id="1.20.1250.20">
    <property type="entry name" value="MFS general substrate transporter like domains"/>
    <property type="match status" value="2"/>
</dbReference>
<organism evidence="6 7">
    <name type="scientific">Schizothecium vesticola</name>
    <dbReference type="NCBI Taxonomy" id="314040"/>
    <lineage>
        <taxon>Eukaryota</taxon>
        <taxon>Fungi</taxon>
        <taxon>Dikarya</taxon>
        <taxon>Ascomycota</taxon>
        <taxon>Pezizomycotina</taxon>
        <taxon>Sordariomycetes</taxon>
        <taxon>Sordariomycetidae</taxon>
        <taxon>Sordariales</taxon>
        <taxon>Schizotheciaceae</taxon>
        <taxon>Schizothecium</taxon>
    </lineage>
</organism>
<dbReference type="PROSITE" id="PS50850">
    <property type="entry name" value="MFS"/>
    <property type="match status" value="1"/>
</dbReference>
<name>A0AA40F5J2_9PEZI</name>
<feature type="transmembrane region" description="Helical" evidence="4">
    <location>
        <begin position="452"/>
        <end position="472"/>
    </location>
</feature>
<evidence type="ECO:0000256" key="1">
    <source>
        <dbReference type="ARBA" id="ARBA00004141"/>
    </source>
</evidence>
<dbReference type="GO" id="GO:0016020">
    <property type="term" value="C:membrane"/>
    <property type="evidence" value="ECO:0007669"/>
    <property type="project" value="UniProtKB-SubCell"/>
</dbReference>
<dbReference type="InterPro" id="IPR036259">
    <property type="entry name" value="MFS_trans_sf"/>
</dbReference>
<dbReference type="InterPro" id="IPR011701">
    <property type="entry name" value="MFS"/>
</dbReference>
<evidence type="ECO:0000313" key="6">
    <source>
        <dbReference type="EMBL" id="KAK0751647.1"/>
    </source>
</evidence>
<dbReference type="InterPro" id="IPR050327">
    <property type="entry name" value="Proton-linked_MCT"/>
</dbReference>
<dbReference type="InterPro" id="IPR020846">
    <property type="entry name" value="MFS_dom"/>
</dbReference>
<evidence type="ECO:0000256" key="4">
    <source>
        <dbReference type="SAM" id="Phobius"/>
    </source>
</evidence>
<feature type="transmembrane region" description="Helical" evidence="4">
    <location>
        <begin position="272"/>
        <end position="297"/>
    </location>
</feature>
<keyword evidence="4" id="KW-1133">Transmembrane helix</keyword>
<evidence type="ECO:0000256" key="2">
    <source>
        <dbReference type="ARBA" id="ARBA00006727"/>
    </source>
</evidence>
<evidence type="ECO:0000256" key="3">
    <source>
        <dbReference type="SAM" id="MobiDB-lite"/>
    </source>
</evidence>
<evidence type="ECO:0000259" key="5">
    <source>
        <dbReference type="PROSITE" id="PS50850"/>
    </source>
</evidence>
<feature type="transmembrane region" description="Helical" evidence="4">
    <location>
        <begin position="229"/>
        <end position="251"/>
    </location>
</feature>
<feature type="transmembrane region" description="Helical" evidence="4">
    <location>
        <begin position="418"/>
        <end position="440"/>
    </location>
</feature>
<dbReference type="Proteomes" id="UP001172155">
    <property type="component" value="Unassembled WGS sequence"/>
</dbReference>
<dbReference type="PANTHER" id="PTHR11360">
    <property type="entry name" value="MONOCARBOXYLATE TRANSPORTER"/>
    <property type="match status" value="1"/>
</dbReference>
<comment type="caution">
    <text evidence="6">The sequence shown here is derived from an EMBL/GenBank/DDBJ whole genome shotgun (WGS) entry which is preliminary data.</text>
</comment>
<keyword evidence="4" id="KW-0472">Membrane</keyword>
<reference evidence="6" key="1">
    <citation type="submission" date="2023-06" db="EMBL/GenBank/DDBJ databases">
        <title>Genome-scale phylogeny and comparative genomics of the fungal order Sordariales.</title>
        <authorList>
            <consortium name="Lawrence Berkeley National Laboratory"/>
            <person name="Hensen N."/>
            <person name="Bonometti L."/>
            <person name="Westerberg I."/>
            <person name="Brannstrom I.O."/>
            <person name="Guillou S."/>
            <person name="Cros-Aarteil S."/>
            <person name="Calhoun S."/>
            <person name="Haridas S."/>
            <person name="Kuo A."/>
            <person name="Mondo S."/>
            <person name="Pangilinan J."/>
            <person name="Riley R."/>
            <person name="LaButti K."/>
            <person name="Andreopoulos B."/>
            <person name="Lipzen A."/>
            <person name="Chen C."/>
            <person name="Yanf M."/>
            <person name="Daum C."/>
            <person name="Ng V."/>
            <person name="Clum A."/>
            <person name="Steindorff A."/>
            <person name="Ohm R."/>
            <person name="Martin F."/>
            <person name="Silar P."/>
            <person name="Natvig D."/>
            <person name="Lalanne C."/>
            <person name="Gautier V."/>
            <person name="Ament-velasquez S.L."/>
            <person name="Kruys A."/>
            <person name="Hutchinson M.I."/>
            <person name="Powell A.J."/>
            <person name="Barry K."/>
            <person name="Miller A.N."/>
            <person name="Grigoriev I.V."/>
            <person name="Debuchy R."/>
            <person name="Gladieux P."/>
            <person name="Thoren M.H."/>
            <person name="Johannesson H."/>
        </authorList>
    </citation>
    <scope>NUCLEOTIDE SEQUENCE</scope>
    <source>
        <strain evidence="6">SMH3187-1</strain>
    </source>
</reference>
<feature type="transmembrane region" description="Helical" evidence="4">
    <location>
        <begin position="111"/>
        <end position="133"/>
    </location>
</feature>
<dbReference type="GO" id="GO:0022857">
    <property type="term" value="F:transmembrane transporter activity"/>
    <property type="evidence" value="ECO:0007669"/>
    <property type="project" value="InterPro"/>
</dbReference>
<protein>
    <submittedName>
        <fullName evidence="6">Major facilitator superfamily domain-containing protein</fullName>
    </submittedName>
</protein>
<dbReference type="AlphaFoldDB" id="A0AA40F5J2"/>
<sequence>MGFPKFRTEKAASTSDSSDTERAEPVDTSRLDLDVETKALGDAVSTGNLATEAAAGPADPDVPPDGGLEAWLQVLGSAAILVATWGLINSFSVFQAFYETTLLKDRSPSDISWIGSIQAALLLFTGVVSGPLYDAGHFRLLVRVGLLMIVFGMFMTSLCTEYYQFLLAQGFCVGLGMGIIFLPSAAILSQYFLRHRALVLGLASAESPIAGIVFPVIFSNLEPRIGFGWTTRIMAFILLALSVVPIVFMHTRLPPTQGRKRAMFDATAVRDLPYVTFAAAGFFSFLTLYVPFFYLVLWAHTHHVSSPEWAPYLVTFLNAGSFFGRIVPNALADRYGALNVMCVCMIASSAIGYAWDTLPSPAEELPKLPQPQYAVSNLAAAIVFALLYGAFSGGVVSLTPTVLVGLSPEPSRVGARMGMGFLVTGLSLLIGTPIAGAIVRGYTEPRWQGVKAYSATGLLVSTFLYILSRYFVYKRRGHWKF</sequence>
<feature type="compositionally biased region" description="Basic and acidic residues" evidence="3">
    <location>
        <begin position="1"/>
        <end position="10"/>
    </location>
</feature>